<protein>
    <recommendedName>
        <fullName evidence="5">guanosine-diphosphatase</fullName>
        <ecNumber evidence="5">3.6.1.42</ecNumber>
    </recommendedName>
</protein>
<dbReference type="InterPro" id="IPR000407">
    <property type="entry name" value="GDA1_CD39_NTPase"/>
</dbReference>
<dbReference type="RefSeq" id="XP_052947753.1">
    <property type="nucleotide sequence ID" value="XM_053089321.1"/>
</dbReference>
<keyword evidence="8" id="KW-0812">Transmembrane</keyword>
<dbReference type="GO" id="GO:0045134">
    <property type="term" value="F:UDP phosphatase activity"/>
    <property type="evidence" value="ECO:0007669"/>
    <property type="project" value="TreeGrafter"/>
</dbReference>
<dbReference type="AlphaFoldDB" id="A0AA38HFF4"/>
<evidence type="ECO:0000313" key="9">
    <source>
        <dbReference type="EMBL" id="KAI9637976.1"/>
    </source>
</evidence>
<evidence type="ECO:0000256" key="7">
    <source>
        <dbReference type="SAM" id="MobiDB-lite"/>
    </source>
</evidence>
<evidence type="ECO:0000256" key="8">
    <source>
        <dbReference type="SAM" id="Phobius"/>
    </source>
</evidence>
<feature type="binding site" evidence="6">
    <location>
        <begin position="432"/>
        <end position="436"/>
    </location>
    <ligand>
        <name>ATP</name>
        <dbReference type="ChEBI" id="CHEBI:30616"/>
    </ligand>
</feature>
<evidence type="ECO:0000256" key="4">
    <source>
        <dbReference type="ARBA" id="ARBA00037742"/>
    </source>
</evidence>
<feature type="compositionally biased region" description="Basic and acidic residues" evidence="7">
    <location>
        <begin position="215"/>
        <end position="231"/>
    </location>
</feature>
<name>A0AA38HFF4_9TREE</name>
<dbReference type="Pfam" id="PF01150">
    <property type="entry name" value="GDA1_CD39"/>
    <property type="match status" value="1"/>
</dbReference>
<feature type="region of interest" description="Disordered" evidence="7">
    <location>
        <begin position="191"/>
        <end position="278"/>
    </location>
</feature>
<dbReference type="GO" id="GO:0004382">
    <property type="term" value="F:GDP phosphatase activity"/>
    <property type="evidence" value="ECO:0007669"/>
    <property type="project" value="UniProtKB-EC"/>
</dbReference>
<evidence type="ECO:0000256" key="2">
    <source>
        <dbReference type="ARBA" id="ARBA00009283"/>
    </source>
</evidence>
<feature type="compositionally biased region" description="Acidic residues" evidence="7">
    <location>
        <begin position="232"/>
        <end position="245"/>
    </location>
</feature>
<proteinExistence type="inferred from homology"/>
<accession>A0AA38HFF4</accession>
<feature type="region of interest" description="Disordered" evidence="7">
    <location>
        <begin position="1"/>
        <end position="98"/>
    </location>
</feature>
<comment type="similarity">
    <text evidence="2">Belongs to the GDA1/CD39 NTPase family.</text>
</comment>
<comment type="caution">
    <text evidence="9">The sequence shown here is derived from an EMBL/GenBank/DDBJ whole genome shotgun (WGS) entry which is preliminary data.</text>
</comment>
<evidence type="ECO:0000256" key="6">
    <source>
        <dbReference type="PIRSR" id="PIRSR600407-2"/>
    </source>
</evidence>
<dbReference type="PANTHER" id="PTHR11782:SF83">
    <property type="entry name" value="GUANOSINE-DIPHOSPHATASE"/>
    <property type="match status" value="1"/>
</dbReference>
<dbReference type="GO" id="GO:0005524">
    <property type="term" value="F:ATP binding"/>
    <property type="evidence" value="ECO:0007669"/>
    <property type="project" value="UniProtKB-KW"/>
</dbReference>
<dbReference type="Proteomes" id="UP001164286">
    <property type="component" value="Unassembled WGS sequence"/>
</dbReference>
<keyword evidence="3" id="KW-0378">Hydrolase</keyword>
<dbReference type="Gene3D" id="3.30.420.40">
    <property type="match status" value="1"/>
</dbReference>
<sequence>MPRRSTKSTSKEPSLARSLSTPLTSSPDSLASSTTTRSPSPTPSAHTPSYTDILRSTIRRRLSHSTSSGPPRDCAPEMFGSRKYTPLPTSANQQRRRAGGGLTAWKRWALIGATVSIFILLGVSVASRHKIAEEYWPAETYTPDLDKMPGQDVDETDYSTPPFRPPSVAVGSPDDENDVQDDEVMRIKPIGDLSSHVHDDPEDDELLEYPSTESSPHDPTADAAKGAHEADPDFSDIDEEMDEGEEGKAAEAKLGGLPTSFETDSNPSGSTACTKSHSTTRPIVQYALTIDAGSTGSRIHVYKFNNCGPSPALEYETFLSINPGLSAYPRDPTAAAASLDPLLKEAERVVPKSMWNCSPVEVKATAGLRLLGTDQSQAILDEVRNRLETSYKFVVASEGSGVYAWITANYLLNKIGEGATSKDTLAVMDLGGASTQIVFEPRFPAASGQLAEGEHKYLLKFGGKEFTLYQHSYLGYGLMRARRSVHNLVAHLWSFGRGEVDWDQLDEKVVVPNPCLTLGSTRRVELDPQGRKAVNVTMHGGNGKFEACSKFVELVMAKDAICEVQPCSFGGVYQPSLLDTFPRGQFLALSYFTDRIKPLLDPSSPSSTLTISSLKTMAQDVCAGPASWKKRWSKNKAAMEELEGRPEYCLDLTFMHALLGLGYELSDERELMVEKKLRGVELGWALGAGLALVQNAKLTCTA</sequence>
<feature type="compositionally biased region" description="Polar residues" evidence="7">
    <location>
        <begin position="260"/>
        <end position="278"/>
    </location>
</feature>
<organism evidence="9 10">
    <name type="scientific">Dioszegia hungarica</name>
    <dbReference type="NCBI Taxonomy" id="4972"/>
    <lineage>
        <taxon>Eukaryota</taxon>
        <taxon>Fungi</taxon>
        <taxon>Dikarya</taxon>
        <taxon>Basidiomycota</taxon>
        <taxon>Agaricomycotina</taxon>
        <taxon>Tremellomycetes</taxon>
        <taxon>Tremellales</taxon>
        <taxon>Bulleribasidiaceae</taxon>
        <taxon>Dioszegia</taxon>
    </lineage>
</organism>
<dbReference type="CDD" id="cd24040">
    <property type="entry name" value="ASKHA_NBD_GDA1"/>
    <property type="match status" value="1"/>
</dbReference>
<dbReference type="GO" id="GO:0006487">
    <property type="term" value="P:protein N-linked glycosylation"/>
    <property type="evidence" value="ECO:0007669"/>
    <property type="project" value="TreeGrafter"/>
</dbReference>
<dbReference type="GeneID" id="77728526"/>
<keyword evidence="6" id="KW-0547">Nucleotide-binding</keyword>
<comment type="function">
    <text evidence="4">After transfer of sugars to endogenous macromolecular acceptors, the enzyme converts nucleoside diphosphates to nucleoside monophosphates which in turn exit the Golgi lumen in a coupled antiporter reaction, allowing entry of additional nucleotide sugar from the cytosol.</text>
</comment>
<keyword evidence="10" id="KW-1185">Reference proteome</keyword>
<evidence type="ECO:0000313" key="10">
    <source>
        <dbReference type="Proteomes" id="UP001164286"/>
    </source>
</evidence>
<feature type="region of interest" description="Disordered" evidence="7">
    <location>
        <begin position="141"/>
        <end position="179"/>
    </location>
</feature>
<evidence type="ECO:0000256" key="5">
    <source>
        <dbReference type="ARBA" id="ARBA00038903"/>
    </source>
</evidence>
<dbReference type="PANTHER" id="PTHR11782">
    <property type="entry name" value="ADENOSINE/GUANOSINE DIPHOSPHATASE"/>
    <property type="match status" value="1"/>
</dbReference>
<dbReference type="GO" id="GO:0000139">
    <property type="term" value="C:Golgi membrane"/>
    <property type="evidence" value="ECO:0007669"/>
    <property type="project" value="UniProtKB-SubCell"/>
</dbReference>
<dbReference type="EMBL" id="JAKWFO010000003">
    <property type="protein sequence ID" value="KAI9637976.1"/>
    <property type="molecule type" value="Genomic_DNA"/>
</dbReference>
<keyword evidence="8" id="KW-0472">Membrane</keyword>
<feature type="compositionally biased region" description="Low complexity" evidence="7">
    <location>
        <begin position="13"/>
        <end position="51"/>
    </location>
</feature>
<evidence type="ECO:0000256" key="3">
    <source>
        <dbReference type="ARBA" id="ARBA00022801"/>
    </source>
</evidence>
<gene>
    <name evidence="9" type="ORF">MKK02DRAFT_35985</name>
</gene>
<dbReference type="GO" id="GO:0017111">
    <property type="term" value="F:ribonucleoside triphosphate phosphatase activity"/>
    <property type="evidence" value="ECO:0007669"/>
    <property type="project" value="TreeGrafter"/>
</dbReference>
<evidence type="ECO:0000256" key="1">
    <source>
        <dbReference type="ARBA" id="ARBA00004323"/>
    </source>
</evidence>
<dbReference type="GO" id="GO:0009134">
    <property type="term" value="P:nucleoside diphosphate catabolic process"/>
    <property type="evidence" value="ECO:0007669"/>
    <property type="project" value="TreeGrafter"/>
</dbReference>
<keyword evidence="6" id="KW-0067">ATP-binding</keyword>
<keyword evidence="8" id="KW-1133">Transmembrane helix</keyword>
<feature type="transmembrane region" description="Helical" evidence="8">
    <location>
        <begin position="105"/>
        <end position="126"/>
    </location>
</feature>
<reference evidence="9" key="1">
    <citation type="journal article" date="2022" name="G3 (Bethesda)">
        <title>High quality genome of the basidiomycete yeast Dioszegia hungarica PDD-24b-2 isolated from cloud water.</title>
        <authorList>
            <person name="Jarrige D."/>
            <person name="Haridas S."/>
            <person name="Bleykasten-Grosshans C."/>
            <person name="Joly M."/>
            <person name="Nadalig T."/>
            <person name="Sancelme M."/>
            <person name="Vuilleumier S."/>
            <person name="Grigoriev I.V."/>
            <person name="Amato P."/>
            <person name="Bringel F."/>
        </authorList>
    </citation>
    <scope>NUCLEOTIDE SEQUENCE</scope>
    <source>
        <strain evidence="9">PDD-24b-2</strain>
    </source>
</reference>
<dbReference type="Gene3D" id="3.30.420.150">
    <property type="entry name" value="Exopolyphosphatase. Domain 2"/>
    <property type="match status" value="1"/>
</dbReference>
<dbReference type="EC" id="3.6.1.42" evidence="5"/>
<comment type="subcellular location">
    <subcellularLocation>
        <location evidence="1">Golgi apparatus membrane</location>
        <topology evidence="1">Single-pass type II membrane protein</topology>
    </subcellularLocation>
</comment>